<reference evidence="2" key="1">
    <citation type="submission" date="2021-12" db="EMBL/GenBank/DDBJ databases">
        <authorList>
            <person name="King R."/>
        </authorList>
    </citation>
    <scope>NUCLEOTIDE SEQUENCE</scope>
</reference>
<gene>
    <name evidence="2" type="ORF">MELIAE_LOCUS8721</name>
</gene>
<keyword evidence="3" id="KW-1185">Reference proteome</keyword>
<organism evidence="2 3">
    <name type="scientific">Brassicogethes aeneus</name>
    <name type="common">Rape pollen beetle</name>
    <name type="synonym">Meligethes aeneus</name>
    <dbReference type="NCBI Taxonomy" id="1431903"/>
    <lineage>
        <taxon>Eukaryota</taxon>
        <taxon>Metazoa</taxon>
        <taxon>Ecdysozoa</taxon>
        <taxon>Arthropoda</taxon>
        <taxon>Hexapoda</taxon>
        <taxon>Insecta</taxon>
        <taxon>Pterygota</taxon>
        <taxon>Neoptera</taxon>
        <taxon>Endopterygota</taxon>
        <taxon>Coleoptera</taxon>
        <taxon>Polyphaga</taxon>
        <taxon>Cucujiformia</taxon>
        <taxon>Nitidulidae</taxon>
        <taxon>Meligethinae</taxon>
        <taxon>Brassicogethes</taxon>
    </lineage>
</organism>
<proteinExistence type="predicted"/>
<dbReference type="EMBL" id="OV121136">
    <property type="protein sequence ID" value="CAH0558196.1"/>
    <property type="molecule type" value="Genomic_DNA"/>
</dbReference>
<dbReference type="AlphaFoldDB" id="A0A9P0B929"/>
<sequence length="196" mass="23408">MNCHQVEPPKTEKILDHDWRHCPYILIRKALRILDATIPQRNDGRVIDILEEYMKATGPAYWLKDLPPLMRVLEILSVKHLEKPTYFAMLEKMLELCKVPPTVAKFSEAIDYFRDLEEYFSFLGYRLLKQDCLNNILVRLEPTWKERFPFTEPPIPRGDSTIQHYENISGVTWIFFKYLSKNEHHVIKTPKQYTLW</sequence>
<dbReference type="InterPro" id="IPR048733">
    <property type="entry name" value="CFA69_ARM_dom"/>
</dbReference>
<evidence type="ECO:0000259" key="1">
    <source>
        <dbReference type="Pfam" id="PF21049"/>
    </source>
</evidence>
<feature type="domain" description="Cilia- and flagella-associated protein 69 ARM repeats" evidence="1">
    <location>
        <begin position="31"/>
        <end position="129"/>
    </location>
</feature>
<dbReference type="Proteomes" id="UP001154078">
    <property type="component" value="Chromosome 5"/>
</dbReference>
<accession>A0A9P0B929</accession>
<name>A0A9P0B929_BRAAE</name>
<evidence type="ECO:0000313" key="2">
    <source>
        <dbReference type="EMBL" id="CAH0558196.1"/>
    </source>
</evidence>
<dbReference type="OrthoDB" id="191673at2759"/>
<dbReference type="Pfam" id="PF21049">
    <property type="entry name" value="CFA69_ARM_rpt"/>
    <property type="match status" value="1"/>
</dbReference>
<evidence type="ECO:0000313" key="3">
    <source>
        <dbReference type="Proteomes" id="UP001154078"/>
    </source>
</evidence>
<protein>
    <recommendedName>
        <fullName evidence="1">Cilia- and flagella-associated protein 69 ARM repeats domain-containing protein</fullName>
    </recommendedName>
</protein>